<dbReference type="OrthoDB" id="4485750at2"/>
<accession>A0A2A7P0H8</accession>
<protein>
    <submittedName>
        <fullName evidence="2">Cell shape-determining protein</fullName>
    </submittedName>
</protein>
<evidence type="ECO:0000313" key="3">
    <source>
        <dbReference type="Proteomes" id="UP000220340"/>
    </source>
</evidence>
<dbReference type="Proteomes" id="UP000220340">
    <property type="component" value="Unassembled WGS sequence"/>
</dbReference>
<organism evidence="2 3">
    <name type="scientific">Mycolicibacterium diernhoferi</name>
    <dbReference type="NCBI Taxonomy" id="1801"/>
    <lineage>
        <taxon>Bacteria</taxon>
        <taxon>Bacillati</taxon>
        <taxon>Actinomycetota</taxon>
        <taxon>Actinomycetes</taxon>
        <taxon>Mycobacteriales</taxon>
        <taxon>Mycobacteriaceae</taxon>
        <taxon>Mycolicibacterium</taxon>
    </lineage>
</organism>
<dbReference type="InterPro" id="IPR050445">
    <property type="entry name" value="Bact_polysacc_biosynth/exp"/>
</dbReference>
<dbReference type="EMBL" id="PDCR01000003">
    <property type="protein sequence ID" value="PEG56086.1"/>
    <property type="molecule type" value="Genomic_DNA"/>
</dbReference>
<keyword evidence="1" id="KW-0472">Membrane</keyword>
<dbReference type="PANTHER" id="PTHR32309:SF13">
    <property type="entry name" value="FERRIC ENTEROBACTIN TRANSPORT PROTEIN FEPE"/>
    <property type="match status" value="1"/>
</dbReference>
<keyword evidence="1" id="KW-0812">Transmembrane</keyword>
<dbReference type="GO" id="GO:0004713">
    <property type="term" value="F:protein tyrosine kinase activity"/>
    <property type="evidence" value="ECO:0007669"/>
    <property type="project" value="TreeGrafter"/>
</dbReference>
<evidence type="ECO:0000256" key="1">
    <source>
        <dbReference type="SAM" id="Phobius"/>
    </source>
</evidence>
<evidence type="ECO:0000313" key="2">
    <source>
        <dbReference type="EMBL" id="PEG56086.1"/>
    </source>
</evidence>
<dbReference type="AlphaFoldDB" id="A0A2A7P0H8"/>
<gene>
    <name evidence="2" type="ORF">CRI78_02680</name>
</gene>
<dbReference type="GO" id="GO:0005886">
    <property type="term" value="C:plasma membrane"/>
    <property type="evidence" value="ECO:0007669"/>
    <property type="project" value="TreeGrafter"/>
</dbReference>
<name>A0A2A7P0H8_9MYCO</name>
<keyword evidence="3" id="KW-1185">Reference proteome</keyword>
<comment type="caution">
    <text evidence="2">The sequence shown here is derived from an EMBL/GenBank/DDBJ whole genome shotgun (WGS) entry which is preliminary data.</text>
</comment>
<proteinExistence type="predicted"/>
<feature type="transmembrane region" description="Helical" evidence="1">
    <location>
        <begin position="154"/>
        <end position="183"/>
    </location>
</feature>
<dbReference type="PANTHER" id="PTHR32309">
    <property type="entry name" value="TYROSINE-PROTEIN KINASE"/>
    <property type="match status" value="1"/>
</dbReference>
<sequence length="195" mass="20276">MLWGVLLALAAATVMLVLQPPMYQSHATVFVRTPGDVSRVVDGGDTYARERAATYAQLAKSTTLADRVIADLNLDVDPATLSARITGKNPPGTALIALSVGARSGTQAHQLATVFLSEYAEMVRSLESVPGLLVPRAELVVVDPPGLPTRMVSWGLPLLVVLSGAVLIGLVSGAGAAVIRAVLAGTAREDAERRG</sequence>
<keyword evidence="1" id="KW-1133">Transmembrane helix</keyword>
<reference evidence="2 3" key="1">
    <citation type="submission" date="2017-10" db="EMBL/GenBank/DDBJ databases">
        <title>The new phylogeny of genus Mycobacterium.</title>
        <authorList>
            <person name="Tortoli E."/>
            <person name="Trovato A."/>
            <person name="Cirillo D.M."/>
        </authorList>
    </citation>
    <scope>NUCLEOTIDE SEQUENCE [LARGE SCALE GENOMIC DNA]</scope>
    <source>
        <strain evidence="2 3">IP141170001</strain>
    </source>
</reference>